<dbReference type="Gene3D" id="1.10.287.130">
    <property type="match status" value="1"/>
</dbReference>
<dbReference type="InterPro" id="IPR009057">
    <property type="entry name" value="Homeodomain-like_sf"/>
</dbReference>
<dbReference type="PROSITE" id="PS01124">
    <property type="entry name" value="HTH_ARAC_FAMILY_2"/>
    <property type="match status" value="1"/>
</dbReference>
<keyword evidence="7 17" id="KW-0067">ATP-binding</keyword>
<dbReference type="Gene3D" id="1.10.10.60">
    <property type="entry name" value="Homeodomain-like"/>
    <property type="match status" value="1"/>
</dbReference>
<dbReference type="SUPFAM" id="SSF52172">
    <property type="entry name" value="CheY-like"/>
    <property type="match status" value="1"/>
</dbReference>
<keyword evidence="9" id="KW-0805">Transcription regulation</keyword>
<dbReference type="Pfam" id="PF00072">
    <property type="entry name" value="Response_reg"/>
    <property type="match status" value="1"/>
</dbReference>
<dbReference type="SUPFAM" id="SSF55874">
    <property type="entry name" value="ATPase domain of HSP90 chaperone/DNA topoisomerase II/histidine kinase"/>
    <property type="match status" value="1"/>
</dbReference>
<keyword evidence="3 12" id="KW-0597">Phosphoprotein</keyword>
<dbReference type="InterPro" id="IPR011006">
    <property type="entry name" value="CheY-like_superfamily"/>
</dbReference>
<feature type="domain" description="Response regulatory" evidence="16">
    <location>
        <begin position="462"/>
        <end position="577"/>
    </location>
</feature>
<dbReference type="CDD" id="cd00082">
    <property type="entry name" value="HisKA"/>
    <property type="match status" value="1"/>
</dbReference>
<evidence type="ECO:0000256" key="13">
    <source>
        <dbReference type="SAM" id="Phobius"/>
    </source>
</evidence>
<evidence type="ECO:0000256" key="2">
    <source>
        <dbReference type="ARBA" id="ARBA00012438"/>
    </source>
</evidence>
<dbReference type="InterPro" id="IPR001789">
    <property type="entry name" value="Sig_transdc_resp-reg_receiver"/>
</dbReference>
<dbReference type="GO" id="GO:0000155">
    <property type="term" value="F:phosphorelay sensor kinase activity"/>
    <property type="evidence" value="ECO:0007669"/>
    <property type="project" value="InterPro"/>
</dbReference>
<feature type="transmembrane region" description="Helical" evidence="13">
    <location>
        <begin position="131"/>
        <end position="151"/>
    </location>
</feature>
<reference evidence="17" key="1">
    <citation type="submission" date="2022-11" db="EMBL/GenBank/DDBJ databases">
        <title>Marilongibacter aestuarii gen. nov., sp. nov., isolated from tidal flat sediment.</title>
        <authorList>
            <person name="Jiayan W."/>
        </authorList>
    </citation>
    <scope>NUCLEOTIDE SEQUENCE</scope>
    <source>
        <strain evidence="17">Z1-6</strain>
    </source>
</reference>
<dbReference type="PROSITE" id="PS50110">
    <property type="entry name" value="RESPONSE_REGULATORY"/>
    <property type="match status" value="1"/>
</dbReference>
<dbReference type="GO" id="GO:0043565">
    <property type="term" value="F:sequence-specific DNA binding"/>
    <property type="evidence" value="ECO:0007669"/>
    <property type="project" value="InterPro"/>
</dbReference>
<keyword evidence="6" id="KW-0418">Kinase</keyword>
<dbReference type="InterPro" id="IPR003661">
    <property type="entry name" value="HisK_dim/P_dom"/>
</dbReference>
<feature type="domain" description="Histidine kinase" evidence="15">
    <location>
        <begin position="216"/>
        <end position="430"/>
    </location>
</feature>
<evidence type="ECO:0000256" key="1">
    <source>
        <dbReference type="ARBA" id="ARBA00000085"/>
    </source>
</evidence>
<dbReference type="EMBL" id="JAPOHD010000008">
    <property type="protein sequence ID" value="MCY1719515.1"/>
    <property type="molecule type" value="Genomic_DNA"/>
</dbReference>
<dbReference type="PROSITE" id="PS00041">
    <property type="entry name" value="HTH_ARAC_FAMILY_1"/>
    <property type="match status" value="1"/>
</dbReference>
<dbReference type="SMART" id="SM00388">
    <property type="entry name" value="HisKA"/>
    <property type="match status" value="1"/>
</dbReference>
<accession>A0A9X3F2V6</accession>
<dbReference type="SMART" id="SM00448">
    <property type="entry name" value="REC"/>
    <property type="match status" value="1"/>
</dbReference>
<dbReference type="SMART" id="SM00342">
    <property type="entry name" value="HTH_ARAC"/>
    <property type="match status" value="1"/>
</dbReference>
<dbReference type="AlphaFoldDB" id="A0A9X3F2V6"/>
<gene>
    <name evidence="17" type="ORF">OU798_04130</name>
</gene>
<dbReference type="Gene3D" id="3.30.565.10">
    <property type="entry name" value="Histidine kinase-like ATPase, C-terminal domain"/>
    <property type="match status" value="1"/>
</dbReference>
<keyword evidence="13" id="KW-0812">Transmembrane</keyword>
<dbReference type="CDD" id="cd17574">
    <property type="entry name" value="REC_OmpR"/>
    <property type="match status" value="1"/>
</dbReference>
<dbReference type="Pfam" id="PF02518">
    <property type="entry name" value="HATPase_c"/>
    <property type="match status" value="1"/>
</dbReference>
<dbReference type="PRINTS" id="PR00344">
    <property type="entry name" value="BCTRLSENSOR"/>
</dbReference>
<dbReference type="FunFam" id="3.30.565.10:FF:000037">
    <property type="entry name" value="Hybrid sensor histidine kinase/response regulator"/>
    <property type="match status" value="1"/>
</dbReference>
<keyword evidence="4" id="KW-0808">Transferase</keyword>
<keyword evidence="8" id="KW-0902">Two-component regulatory system</keyword>
<keyword evidence="13" id="KW-0472">Membrane</keyword>
<dbReference type="SMART" id="SM00387">
    <property type="entry name" value="HATPase_c"/>
    <property type="match status" value="1"/>
</dbReference>
<organism evidence="17 18">
    <name type="scientific">Draconibacterium aestuarii</name>
    <dbReference type="NCBI Taxonomy" id="2998507"/>
    <lineage>
        <taxon>Bacteria</taxon>
        <taxon>Pseudomonadati</taxon>
        <taxon>Bacteroidota</taxon>
        <taxon>Bacteroidia</taxon>
        <taxon>Marinilabiliales</taxon>
        <taxon>Prolixibacteraceae</taxon>
        <taxon>Draconibacterium</taxon>
    </lineage>
</organism>
<feature type="domain" description="HTH araC/xylS-type" evidence="14">
    <location>
        <begin position="609"/>
        <end position="708"/>
    </location>
</feature>
<evidence type="ECO:0000256" key="9">
    <source>
        <dbReference type="ARBA" id="ARBA00023015"/>
    </source>
</evidence>
<evidence type="ECO:0000256" key="5">
    <source>
        <dbReference type="ARBA" id="ARBA00022741"/>
    </source>
</evidence>
<evidence type="ECO:0000256" key="11">
    <source>
        <dbReference type="ARBA" id="ARBA00023163"/>
    </source>
</evidence>
<dbReference type="PANTHER" id="PTHR43547:SF2">
    <property type="entry name" value="HYBRID SIGNAL TRANSDUCTION HISTIDINE KINASE C"/>
    <property type="match status" value="1"/>
</dbReference>
<dbReference type="InterPro" id="IPR036097">
    <property type="entry name" value="HisK_dim/P_sf"/>
</dbReference>
<keyword evidence="11" id="KW-0804">Transcription</keyword>
<dbReference type="SUPFAM" id="SSF47384">
    <property type="entry name" value="Homodimeric domain of signal transducing histidine kinase"/>
    <property type="match status" value="1"/>
</dbReference>
<dbReference type="GO" id="GO:0003700">
    <property type="term" value="F:DNA-binding transcription factor activity"/>
    <property type="evidence" value="ECO:0007669"/>
    <property type="project" value="InterPro"/>
</dbReference>
<protein>
    <recommendedName>
        <fullName evidence="2">histidine kinase</fullName>
        <ecNumber evidence="2">2.7.13.3</ecNumber>
    </recommendedName>
</protein>
<dbReference type="PANTHER" id="PTHR43547">
    <property type="entry name" value="TWO-COMPONENT HISTIDINE KINASE"/>
    <property type="match status" value="1"/>
</dbReference>
<dbReference type="InterPro" id="IPR018060">
    <property type="entry name" value="HTH_AraC"/>
</dbReference>
<keyword evidence="5" id="KW-0547">Nucleotide-binding</keyword>
<feature type="transmembrane region" description="Helical" evidence="13">
    <location>
        <begin position="92"/>
        <end position="119"/>
    </location>
</feature>
<sequence>MESLPLYKPIDALLEKLLKYRNLPETSSVVAKYFIIELGLAFLITTFFFIVAWALSAEIMMRYILTLSLVFLTWPCFFFVKKLEHVILFSKLYALTVIAFYVLKMGGILSSGGIIFLGVQTVLHTLIFKKFRWMFYVFGTFMVFLSMLFYFNPILPTDNLLSPKENLLFTFLNLAGITTYLLVCAMYAFKLFTGLEKKEAERQKELNDAKTRLYSNITHEFRTPLTVILGLADSMQANGYSKDSKIDTIIRNGKNLLQLVDQMLDLSRLESGNLTVNKIHGNIIPFLRYIFQLQEYYAQEKNLKMTFHAESQSYELDFDPEKTTTIVSNLLGNAIKFTPSGGEISMSVKALNGYISIIIKDNGIGIPEHHQDKIFERFYQTDDNNTRKAGGAGIGLALTKELITLLNGSIQLKSYPGIETTFTVNLPITAHLKNRTIPTIIKAPAEQQQLPDFHEKQKEKKHLLLVEDNQDVVEYLISCYQSMFKIDVANNGKKGLELAHKKIPDIIISDIMMPEMDGFELCKRLKEDYRTSHIPVILLTAKADIPSRIEGLEKGAEAYVVKPFNQQELLVRMQKLLELRTKLYQRYSTGSINGAEADLWFQKEDQFFDKLTDLIKENMQDEFFGVSTLCREMAMSKSQLYRKFKALTNKSVARYIKTLRMQKARQLLQTTNMNITEIAYEVGMKSLSTFSQLFKDEFGESPTGFIGHNQQKSPVS</sequence>
<dbReference type="SUPFAM" id="SSF46689">
    <property type="entry name" value="Homeodomain-like"/>
    <property type="match status" value="1"/>
</dbReference>
<dbReference type="Pfam" id="PF00512">
    <property type="entry name" value="HisKA"/>
    <property type="match status" value="1"/>
</dbReference>
<evidence type="ECO:0000256" key="6">
    <source>
        <dbReference type="ARBA" id="ARBA00022777"/>
    </source>
</evidence>
<evidence type="ECO:0000313" key="17">
    <source>
        <dbReference type="EMBL" id="MCY1719515.1"/>
    </source>
</evidence>
<feature type="transmembrane region" description="Helical" evidence="13">
    <location>
        <begin position="33"/>
        <end position="56"/>
    </location>
</feature>
<dbReference type="Pfam" id="PF12833">
    <property type="entry name" value="HTH_18"/>
    <property type="match status" value="1"/>
</dbReference>
<dbReference type="PROSITE" id="PS50109">
    <property type="entry name" value="HIS_KIN"/>
    <property type="match status" value="1"/>
</dbReference>
<feature type="transmembrane region" description="Helical" evidence="13">
    <location>
        <begin position="171"/>
        <end position="189"/>
    </location>
</feature>
<evidence type="ECO:0000256" key="4">
    <source>
        <dbReference type="ARBA" id="ARBA00022679"/>
    </source>
</evidence>
<evidence type="ECO:0000256" key="10">
    <source>
        <dbReference type="ARBA" id="ARBA00023125"/>
    </source>
</evidence>
<evidence type="ECO:0000259" key="15">
    <source>
        <dbReference type="PROSITE" id="PS50109"/>
    </source>
</evidence>
<evidence type="ECO:0000259" key="14">
    <source>
        <dbReference type="PROSITE" id="PS01124"/>
    </source>
</evidence>
<dbReference type="InterPro" id="IPR018062">
    <property type="entry name" value="HTH_AraC-typ_CS"/>
</dbReference>
<keyword evidence="13" id="KW-1133">Transmembrane helix</keyword>
<feature type="transmembrane region" description="Helical" evidence="13">
    <location>
        <begin position="63"/>
        <end position="80"/>
    </location>
</feature>
<dbReference type="Gene3D" id="3.40.50.2300">
    <property type="match status" value="1"/>
</dbReference>
<name>A0A9X3F2V6_9BACT</name>
<evidence type="ECO:0000256" key="3">
    <source>
        <dbReference type="ARBA" id="ARBA00022553"/>
    </source>
</evidence>
<dbReference type="InterPro" id="IPR036890">
    <property type="entry name" value="HATPase_C_sf"/>
</dbReference>
<dbReference type="Proteomes" id="UP001145087">
    <property type="component" value="Unassembled WGS sequence"/>
</dbReference>
<dbReference type="InterPro" id="IPR004358">
    <property type="entry name" value="Sig_transdc_His_kin-like_C"/>
</dbReference>
<dbReference type="GO" id="GO:0005524">
    <property type="term" value="F:ATP binding"/>
    <property type="evidence" value="ECO:0007669"/>
    <property type="project" value="UniProtKB-KW"/>
</dbReference>
<comment type="catalytic activity">
    <reaction evidence="1">
        <text>ATP + protein L-histidine = ADP + protein N-phospho-L-histidine.</text>
        <dbReference type="EC" id="2.7.13.3"/>
    </reaction>
</comment>
<dbReference type="RefSeq" id="WP_343331853.1">
    <property type="nucleotide sequence ID" value="NZ_JAPOHD010000008.1"/>
</dbReference>
<evidence type="ECO:0000256" key="7">
    <source>
        <dbReference type="ARBA" id="ARBA00022840"/>
    </source>
</evidence>
<evidence type="ECO:0000256" key="8">
    <source>
        <dbReference type="ARBA" id="ARBA00023012"/>
    </source>
</evidence>
<keyword evidence="10" id="KW-0238">DNA-binding</keyword>
<evidence type="ECO:0000313" key="18">
    <source>
        <dbReference type="Proteomes" id="UP001145087"/>
    </source>
</evidence>
<keyword evidence="18" id="KW-1185">Reference proteome</keyword>
<comment type="caution">
    <text evidence="17">The sequence shown here is derived from an EMBL/GenBank/DDBJ whole genome shotgun (WGS) entry which is preliminary data.</text>
</comment>
<proteinExistence type="predicted"/>
<evidence type="ECO:0000259" key="16">
    <source>
        <dbReference type="PROSITE" id="PS50110"/>
    </source>
</evidence>
<dbReference type="InterPro" id="IPR003594">
    <property type="entry name" value="HATPase_dom"/>
</dbReference>
<evidence type="ECO:0000256" key="12">
    <source>
        <dbReference type="PROSITE-ProRule" id="PRU00169"/>
    </source>
</evidence>
<dbReference type="EC" id="2.7.13.3" evidence="2"/>
<dbReference type="InterPro" id="IPR005467">
    <property type="entry name" value="His_kinase_dom"/>
</dbReference>
<feature type="modified residue" description="4-aspartylphosphate" evidence="12">
    <location>
        <position position="510"/>
    </location>
</feature>